<dbReference type="AlphaFoldDB" id="A0A4P9A3U8"/>
<reference evidence="2 3" key="1">
    <citation type="submission" date="2019-04" db="EMBL/GenBank/DDBJ databases">
        <title>Saccharibacteria TM7 genomes.</title>
        <authorList>
            <person name="Bor B."/>
            <person name="He X."/>
            <person name="Chen T."/>
            <person name="Dewhirst F.E."/>
        </authorList>
    </citation>
    <scope>NUCLEOTIDE SEQUENCE [LARGE SCALE GENOMIC DNA]</scope>
    <source>
        <strain evidence="2 3">BB001</strain>
    </source>
</reference>
<proteinExistence type="predicted"/>
<evidence type="ECO:0000256" key="1">
    <source>
        <dbReference type="SAM" id="Phobius"/>
    </source>
</evidence>
<sequence length="109" mass="11813">MDHKLPAFIAGSVLLAAVLVTLSMFIYYASGASRLDLSRPEYKSMRSKIDQGKALDEGFAAQGEITKSTIDEFMKLYKAEAAKTTSSQNFAVDALSDANLGITQNQSNQ</sequence>
<dbReference type="EMBL" id="CP040004">
    <property type="protein sequence ID" value="QCT42498.1"/>
    <property type="molecule type" value="Genomic_DNA"/>
</dbReference>
<dbReference type="Proteomes" id="UP000310639">
    <property type="component" value="Chromosome"/>
</dbReference>
<dbReference type="RefSeq" id="WP_138079518.1">
    <property type="nucleotide sequence ID" value="NZ_CP040004.1"/>
</dbReference>
<keyword evidence="3" id="KW-1185">Reference proteome</keyword>
<feature type="transmembrane region" description="Helical" evidence="1">
    <location>
        <begin position="6"/>
        <end position="29"/>
    </location>
</feature>
<keyword evidence="1" id="KW-1133">Transmembrane helix</keyword>
<protein>
    <submittedName>
        <fullName evidence="2">Uncharacterized protein</fullName>
    </submittedName>
</protein>
<evidence type="ECO:0000313" key="2">
    <source>
        <dbReference type="EMBL" id="QCT42498.1"/>
    </source>
</evidence>
<evidence type="ECO:0000313" key="3">
    <source>
        <dbReference type="Proteomes" id="UP000310639"/>
    </source>
</evidence>
<gene>
    <name evidence="2" type="ORF">FBF37_03495</name>
</gene>
<keyword evidence="1" id="KW-0812">Transmembrane</keyword>
<dbReference type="KEGG" id="nft:FBF37_03495"/>
<organism evidence="2 3">
    <name type="scientific">Candidatus Nanosynbacter featherlites</name>
    <dbReference type="NCBI Taxonomy" id="2572088"/>
    <lineage>
        <taxon>Bacteria</taxon>
        <taxon>Candidatus Saccharimonadota</taxon>
        <taxon>Candidatus Saccharimonadia</taxon>
        <taxon>Candidatus Nanosynbacterales</taxon>
        <taxon>Candidatus Nanosynbacteraceae</taxon>
        <taxon>Candidatus Nanosynbacter</taxon>
    </lineage>
</organism>
<dbReference type="OrthoDB" id="9791956at2"/>
<keyword evidence="1" id="KW-0472">Membrane</keyword>
<accession>A0A4P9A3U8</accession>
<name>A0A4P9A3U8_9BACT</name>